<accession>A0ACC3NGN7</accession>
<organism evidence="1 2">
    <name type="scientific">Vermiconidia calcicola</name>
    <dbReference type="NCBI Taxonomy" id="1690605"/>
    <lineage>
        <taxon>Eukaryota</taxon>
        <taxon>Fungi</taxon>
        <taxon>Dikarya</taxon>
        <taxon>Ascomycota</taxon>
        <taxon>Pezizomycotina</taxon>
        <taxon>Dothideomycetes</taxon>
        <taxon>Dothideomycetidae</taxon>
        <taxon>Mycosphaerellales</taxon>
        <taxon>Extremaceae</taxon>
        <taxon>Vermiconidia</taxon>
    </lineage>
</organism>
<evidence type="ECO:0000313" key="2">
    <source>
        <dbReference type="Proteomes" id="UP001281147"/>
    </source>
</evidence>
<reference evidence="1" key="1">
    <citation type="submission" date="2023-07" db="EMBL/GenBank/DDBJ databases">
        <title>Black Yeasts Isolated from many extreme environments.</title>
        <authorList>
            <person name="Coleine C."/>
            <person name="Stajich J.E."/>
            <person name="Selbmann L."/>
        </authorList>
    </citation>
    <scope>NUCLEOTIDE SEQUENCE</scope>
    <source>
        <strain evidence="1">CCFEE 5714</strain>
    </source>
</reference>
<evidence type="ECO:0000313" key="1">
    <source>
        <dbReference type="EMBL" id="KAK3716706.1"/>
    </source>
</evidence>
<sequence length="157" mass="17973">MPDNDFSHIPAFYRFYFRWSDPAVCLWATYMDFFTPDVVVNAFVPASISARNEYQDFLLQQLGGSTLMLAFLAIVLLRYTSDVKIWKILEAAVLVYDFSLLYSSWYALDYQGRLSVGALRWEDWGGIAITGQAVFVRTAFLLGAGLSKHKMPMQKKK</sequence>
<protein>
    <submittedName>
        <fullName evidence="1">Uncharacterized protein</fullName>
    </submittedName>
</protein>
<gene>
    <name evidence="1" type="ORF">LTR37_006336</name>
</gene>
<comment type="caution">
    <text evidence="1">The sequence shown here is derived from an EMBL/GenBank/DDBJ whole genome shotgun (WGS) entry which is preliminary data.</text>
</comment>
<keyword evidence="2" id="KW-1185">Reference proteome</keyword>
<proteinExistence type="predicted"/>
<dbReference type="Proteomes" id="UP001281147">
    <property type="component" value="Unassembled WGS sequence"/>
</dbReference>
<dbReference type="EMBL" id="JAUTXU010000041">
    <property type="protein sequence ID" value="KAK3716706.1"/>
    <property type="molecule type" value="Genomic_DNA"/>
</dbReference>
<name>A0ACC3NGN7_9PEZI</name>